<dbReference type="SUPFAM" id="SSF53649">
    <property type="entry name" value="Alkaline phosphatase-like"/>
    <property type="match status" value="1"/>
</dbReference>
<comment type="caution">
    <text evidence="1">The sequence shown here is derived from an EMBL/GenBank/DDBJ whole genome shotgun (WGS) entry which is preliminary data.</text>
</comment>
<keyword evidence="2" id="KW-1185">Reference proteome</keyword>
<organism evidence="1 2">
    <name type="scientific">Peptostreptococcus canis</name>
    <dbReference type="NCBI Taxonomy" id="1159213"/>
    <lineage>
        <taxon>Bacteria</taxon>
        <taxon>Bacillati</taxon>
        <taxon>Bacillota</taxon>
        <taxon>Clostridia</taxon>
        <taxon>Peptostreptococcales</taxon>
        <taxon>Peptostreptococcaceae</taxon>
        <taxon>Peptostreptococcus</taxon>
    </lineage>
</organism>
<gene>
    <name evidence="1" type="ORF">HLB29_05740</name>
</gene>
<name>A0ABR6TM14_9FIRM</name>
<dbReference type="RefSeq" id="WP_185624203.1">
    <property type="nucleotide sequence ID" value="NZ_JABGBW010000003.1"/>
</dbReference>
<accession>A0ABR6TM14</accession>
<dbReference type="InterPro" id="IPR002591">
    <property type="entry name" value="Phosphodiest/P_Trfase"/>
</dbReference>
<evidence type="ECO:0000313" key="1">
    <source>
        <dbReference type="EMBL" id="MBC2576183.1"/>
    </source>
</evidence>
<dbReference type="CDD" id="cd16018">
    <property type="entry name" value="Enpp"/>
    <property type="match status" value="1"/>
</dbReference>
<dbReference type="InterPro" id="IPR017850">
    <property type="entry name" value="Alkaline_phosphatase_core_sf"/>
</dbReference>
<dbReference type="Pfam" id="PF01663">
    <property type="entry name" value="Phosphodiest"/>
    <property type="match status" value="1"/>
</dbReference>
<evidence type="ECO:0000313" key="2">
    <source>
        <dbReference type="Proteomes" id="UP000713904"/>
    </source>
</evidence>
<reference evidence="1 2" key="1">
    <citation type="submission" date="2020-05" db="EMBL/GenBank/DDBJ databases">
        <title>Draft genome of xy-202 and genomic insight in genome of the genus Peptostreptococcus.</title>
        <authorList>
            <person name="Zhang Z."/>
        </authorList>
    </citation>
    <scope>NUCLEOTIDE SEQUENCE [LARGE SCALE GENOMIC DNA]</scope>
    <source>
        <strain evidence="1 2">DSM 27025</strain>
    </source>
</reference>
<dbReference type="Proteomes" id="UP000713904">
    <property type="component" value="Unassembled WGS sequence"/>
</dbReference>
<proteinExistence type="predicted"/>
<dbReference type="EMBL" id="JABGBW010000003">
    <property type="protein sequence ID" value="MBC2576183.1"/>
    <property type="molecule type" value="Genomic_DNA"/>
</dbReference>
<dbReference type="Gene3D" id="3.40.720.10">
    <property type="entry name" value="Alkaline Phosphatase, subunit A"/>
    <property type="match status" value="1"/>
</dbReference>
<dbReference type="PANTHER" id="PTHR10151:SF120">
    <property type="entry name" value="BIS(5'-ADENOSYL)-TRIPHOSPHATASE"/>
    <property type="match status" value="1"/>
</dbReference>
<protein>
    <submittedName>
        <fullName evidence="1">Alkaline phosphatase family protein</fullName>
    </submittedName>
</protein>
<sequence length="430" mass="48960">MSKKYLHILSFDGLSKVDIEKMKKFPTFSKFYENASGCINVKSVYPSLTYCAHASISTGVYPNNHGIINNTKMQMNRVSPDWHWYEKDIKVPTFQEVANKAGYSILSILWPVTAGSKNIKYNMPEVMANRKWQNQIMVSLISGSPLFQIEMNSKFGKLRNGISEPELDNFSHASFLYSISKYKPDINMVHYIDLDSQRHDYGFDSKEANDALKRLDGRLEDLIKKLKKEGIYEDSVIVVLGDHSSRDIHSKIYLNTLFNKEKLLSKCEDGTISSYKVVCKSSDGSAYIYADNEVSDDKILEIINPLVENNIIEKIYISQEAGEFGADSNCRFMLEAAEGYFFANPVREKVIMTSEESTKYNEKLYRNNHGFSPYTKKDYETVFLVSGKGIKKGVFIDDMNLVDEGPTFAAILGLDMKNVDGRVLEELLED</sequence>
<dbReference type="PANTHER" id="PTHR10151">
    <property type="entry name" value="ECTONUCLEOTIDE PYROPHOSPHATASE/PHOSPHODIESTERASE"/>
    <property type="match status" value="1"/>
</dbReference>